<accession>A0A9P4S3H2</accession>
<name>A0A9P4S3H2_9PEZI</name>
<gene>
    <name evidence="2" type="ORF">M501DRAFT_1020578</name>
</gene>
<reference evidence="2" key="1">
    <citation type="journal article" date="2020" name="Stud. Mycol.">
        <title>101 Dothideomycetes genomes: a test case for predicting lifestyles and emergence of pathogens.</title>
        <authorList>
            <person name="Haridas S."/>
            <person name="Albert R."/>
            <person name="Binder M."/>
            <person name="Bloem J."/>
            <person name="Labutti K."/>
            <person name="Salamov A."/>
            <person name="Andreopoulos B."/>
            <person name="Baker S."/>
            <person name="Barry K."/>
            <person name="Bills G."/>
            <person name="Bluhm B."/>
            <person name="Cannon C."/>
            <person name="Castanera R."/>
            <person name="Culley D."/>
            <person name="Daum C."/>
            <person name="Ezra D."/>
            <person name="Gonzalez J."/>
            <person name="Henrissat B."/>
            <person name="Kuo A."/>
            <person name="Liang C."/>
            <person name="Lipzen A."/>
            <person name="Lutzoni F."/>
            <person name="Magnuson J."/>
            <person name="Mondo S."/>
            <person name="Nolan M."/>
            <person name="Ohm R."/>
            <person name="Pangilinan J."/>
            <person name="Park H.-J."/>
            <person name="Ramirez L."/>
            <person name="Alfaro M."/>
            <person name="Sun H."/>
            <person name="Tritt A."/>
            <person name="Yoshinaga Y."/>
            <person name="Zwiers L.-H."/>
            <person name="Turgeon B."/>
            <person name="Goodwin S."/>
            <person name="Spatafora J."/>
            <person name="Crous P."/>
            <person name="Grigoriev I."/>
        </authorList>
    </citation>
    <scope>NUCLEOTIDE SEQUENCE</scope>
    <source>
        <strain evidence="2">CBS 101060</strain>
    </source>
</reference>
<comment type="caution">
    <text evidence="2">The sequence shown here is derived from an EMBL/GenBank/DDBJ whole genome shotgun (WGS) entry which is preliminary data.</text>
</comment>
<protein>
    <submittedName>
        <fullName evidence="2">Uncharacterized protein</fullName>
    </submittedName>
</protein>
<evidence type="ECO:0000256" key="1">
    <source>
        <dbReference type="SAM" id="MobiDB-lite"/>
    </source>
</evidence>
<dbReference type="Proteomes" id="UP000799429">
    <property type="component" value="Unassembled WGS sequence"/>
</dbReference>
<feature type="region of interest" description="Disordered" evidence="1">
    <location>
        <begin position="64"/>
        <end position="115"/>
    </location>
</feature>
<evidence type="ECO:0000313" key="3">
    <source>
        <dbReference type="Proteomes" id="UP000799429"/>
    </source>
</evidence>
<dbReference type="EMBL" id="MU006116">
    <property type="protein sequence ID" value="KAF2834592.1"/>
    <property type="molecule type" value="Genomic_DNA"/>
</dbReference>
<organism evidence="2 3">
    <name type="scientific">Patellaria atrata CBS 101060</name>
    <dbReference type="NCBI Taxonomy" id="1346257"/>
    <lineage>
        <taxon>Eukaryota</taxon>
        <taxon>Fungi</taxon>
        <taxon>Dikarya</taxon>
        <taxon>Ascomycota</taxon>
        <taxon>Pezizomycotina</taxon>
        <taxon>Dothideomycetes</taxon>
        <taxon>Dothideomycetes incertae sedis</taxon>
        <taxon>Patellariales</taxon>
        <taxon>Patellariaceae</taxon>
        <taxon>Patellaria</taxon>
    </lineage>
</organism>
<keyword evidence="3" id="KW-1185">Reference proteome</keyword>
<dbReference type="AlphaFoldDB" id="A0A9P4S3H2"/>
<feature type="compositionally biased region" description="Basic residues" evidence="1">
    <location>
        <begin position="65"/>
        <end position="78"/>
    </location>
</feature>
<sequence>MDGEEEEEEERKGVKEADEEYKQRAISGVSGWVTGDFPGGRVWVKGELASCISHLGASFLPQGKLGRRRHKPRVHRTIKSSPVRPVPLQNRSCGEGKKDTGSLDETRAGHAVQSMRGSRYSPYGFEYQPPAKPISGGLFAIQRIQEPELIRATDYDVAIFSSSNEHLPR</sequence>
<feature type="compositionally biased region" description="Basic and acidic residues" evidence="1">
    <location>
        <begin position="94"/>
        <end position="108"/>
    </location>
</feature>
<proteinExistence type="predicted"/>
<evidence type="ECO:0000313" key="2">
    <source>
        <dbReference type="EMBL" id="KAF2834592.1"/>
    </source>
</evidence>